<dbReference type="InterPro" id="IPR013783">
    <property type="entry name" value="Ig-like_fold"/>
</dbReference>
<dbReference type="SUPFAM" id="SSF51445">
    <property type="entry name" value="(Trans)glycosidases"/>
    <property type="match status" value="1"/>
</dbReference>
<evidence type="ECO:0000256" key="10">
    <source>
        <dbReference type="ARBA" id="ARBA00023277"/>
    </source>
</evidence>
<comment type="catalytic activity">
    <reaction evidence="1">
        <text>Hydrolysis of terminal, non-reducing beta-D-glucosyl residues with release of beta-D-glucose.</text>
        <dbReference type="EC" id="3.2.1.21"/>
    </reaction>
</comment>
<evidence type="ECO:0000256" key="15">
    <source>
        <dbReference type="ARBA" id="ARBA00041276"/>
    </source>
</evidence>
<dbReference type="SUPFAM" id="SSF52279">
    <property type="entry name" value="Beta-D-glucan exohydrolase, C-terminal domain"/>
    <property type="match status" value="1"/>
</dbReference>
<keyword evidence="12" id="KW-0624">Polysaccharide degradation</keyword>
<protein>
    <recommendedName>
        <fullName evidence="14">Probable beta-glucosidase G</fullName>
        <ecNumber evidence="5">3.2.1.21</ecNumber>
    </recommendedName>
    <alternativeName>
        <fullName evidence="15">Beta-D-glucoside glucohydrolase G</fullName>
    </alternativeName>
    <alternativeName>
        <fullName evidence="16">Cellobiase G</fullName>
    </alternativeName>
    <alternativeName>
        <fullName evidence="17">Gentiobiase G</fullName>
    </alternativeName>
</protein>
<dbReference type="InterPro" id="IPR026891">
    <property type="entry name" value="Fn3-like"/>
</dbReference>
<dbReference type="AlphaFoldDB" id="R8BPE3"/>
<dbReference type="HOGENOM" id="CLU_004542_2_3_1"/>
<dbReference type="Gene3D" id="2.60.40.10">
    <property type="entry name" value="Immunoglobulins"/>
    <property type="match status" value="1"/>
</dbReference>
<dbReference type="GO" id="GO:0008422">
    <property type="term" value="F:beta-glucosidase activity"/>
    <property type="evidence" value="ECO:0007669"/>
    <property type="project" value="UniProtKB-EC"/>
</dbReference>
<keyword evidence="8" id="KW-0378">Hydrolase</keyword>
<accession>R8BPE3</accession>
<evidence type="ECO:0000256" key="6">
    <source>
        <dbReference type="ARBA" id="ARBA00022525"/>
    </source>
</evidence>
<dbReference type="EC" id="3.2.1.21" evidence="5"/>
<keyword evidence="6" id="KW-0964">Secreted</keyword>
<evidence type="ECO:0000259" key="18">
    <source>
        <dbReference type="SMART" id="SM01217"/>
    </source>
</evidence>
<evidence type="ECO:0000256" key="13">
    <source>
        <dbReference type="ARBA" id="ARBA00024983"/>
    </source>
</evidence>
<evidence type="ECO:0000256" key="12">
    <source>
        <dbReference type="ARBA" id="ARBA00023326"/>
    </source>
</evidence>
<dbReference type="Gene3D" id="3.20.20.300">
    <property type="entry name" value="Glycoside hydrolase, family 3, N-terminal domain"/>
    <property type="match status" value="1"/>
</dbReference>
<dbReference type="InterPro" id="IPR002772">
    <property type="entry name" value="Glyco_hydro_3_C"/>
</dbReference>
<keyword evidence="9" id="KW-0325">Glycoprotein</keyword>
<sequence length="641" mass="69290">MGRHAAGGRNWEGFGPDPFLAGEAMSAAVSGVQSVGVQASSKHYVGNEQETQRSSSTADDGTVIEAISSNIDDRTLHELYIWPFANAIKAGTASIMCSYNRLNEVYSCENSELLTNITRDELGFRGYIVSDWYATHSTVEGALAGLDLEMPGPVSTVGASYFGDLLLEAVNNGSVPEARLDEMTVRVLTPYFLLKQDRNFPTVDPATGPALVAYQFGPGSPYAAAFPEVEARDVRRDHANLIREIGAAGTVLLKNVNKALPLTSELDIGIFGNDAPYPAHGSAYVDTANPLGFEVGTIDVGGGSGGVRHTSLIEPMEAIRHKVESIGGRAQFILNNNYLAAGKFNGLYPTPDACLVFLKAFATEGLDREDLDLQWNATLVVENVAAICTNTIVITHGPGVVLMPWADNENVTAILAAHYPGEETGNSIVDVLWGDAEPSGRLPYTIPRDVSQSGPSIVNLTEPVTDAGSWQSDFVERLLIDYRRYDAENIEPLYEFGYGLGYTTFEITNLDVQVSASLQPMPDSAKGIAPGGLVDLWTNISSTTVQVKNIGDRAGYAVPQLYVSFPQDTTPSGTPVKVLRGFEKVFLDPGEARQVTFQSMRRDLSFWDTDMGQWVVPEGTFTYMVGLSSRDLKAEVQRSVL</sequence>
<dbReference type="GeneID" id="19323541"/>
<proteinExistence type="inferred from homology"/>
<dbReference type="InterPro" id="IPR017853">
    <property type="entry name" value="GH"/>
</dbReference>
<dbReference type="InterPro" id="IPR001764">
    <property type="entry name" value="Glyco_hydro_3_N"/>
</dbReference>
<dbReference type="GO" id="GO:0005576">
    <property type="term" value="C:extracellular region"/>
    <property type="evidence" value="ECO:0007669"/>
    <property type="project" value="UniProtKB-SubCell"/>
</dbReference>
<evidence type="ECO:0000256" key="2">
    <source>
        <dbReference type="ARBA" id="ARBA00004613"/>
    </source>
</evidence>
<evidence type="ECO:0000256" key="9">
    <source>
        <dbReference type="ARBA" id="ARBA00023180"/>
    </source>
</evidence>
<dbReference type="InterPro" id="IPR050288">
    <property type="entry name" value="Cellulose_deg_GH3"/>
</dbReference>
<evidence type="ECO:0000256" key="5">
    <source>
        <dbReference type="ARBA" id="ARBA00012744"/>
    </source>
</evidence>
<keyword evidence="10" id="KW-0119">Carbohydrate metabolism</keyword>
<dbReference type="OrthoDB" id="416222at2759"/>
<keyword evidence="11" id="KW-0326">Glycosidase</keyword>
<dbReference type="KEGG" id="tmn:UCRPA7_3215"/>
<dbReference type="EMBL" id="KB933036">
    <property type="protein sequence ID" value="EOO01258.1"/>
    <property type="molecule type" value="Genomic_DNA"/>
</dbReference>
<evidence type="ECO:0000256" key="17">
    <source>
        <dbReference type="ARBA" id="ARBA00041808"/>
    </source>
</evidence>
<comment type="function">
    <text evidence="13">Beta-glucosidases are one of a number of cellulolytic enzymes involved in the degradation of cellulosic biomass. Catalyzes the last step releasing glucose from the inhibitory cellobiose.</text>
</comment>
<dbReference type="PRINTS" id="PR00133">
    <property type="entry name" value="GLHYDRLASE3"/>
</dbReference>
<reference evidence="20" key="1">
    <citation type="journal article" date="2013" name="Genome Announc.">
        <title>Draft genome sequence of the ascomycete Phaeoacremonium aleophilum strain UCR-PA7, a causal agent of the esca disease complex in grapevines.</title>
        <authorList>
            <person name="Blanco-Ulate B."/>
            <person name="Rolshausen P."/>
            <person name="Cantu D."/>
        </authorList>
    </citation>
    <scope>NUCLEOTIDE SEQUENCE [LARGE SCALE GENOMIC DNA]</scope>
    <source>
        <strain evidence="20">UCR-PA7</strain>
    </source>
</reference>
<evidence type="ECO:0000313" key="19">
    <source>
        <dbReference type="EMBL" id="EOO01258.1"/>
    </source>
</evidence>
<dbReference type="Pfam" id="PF00933">
    <property type="entry name" value="Glyco_hydro_3"/>
    <property type="match status" value="1"/>
</dbReference>
<dbReference type="Gene3D" id="3.40.50.1700">
    <property type="entry name" value="Glycoside hydrolase family 3 C-terminal domain"/>
    <property type="match status" value="1"/>
</dbReference>
<evidence type="ECO:0000256" key="8">
    <source>
        <dbReference type="ARBA" id="ARBA00022801"/>
    </source>
</evidence>
<evidence type="ECO:0000256" key="7">
    <source>
        <dbReference type="ARBA" id="ARBA00022729"/>
    </source>
</evidence>
<evidence type="ECO:0000313" key="20">
    <source>
        <dbReference type="Proteomes" id="UP000014074"/>
    </source>
</evidence>
<dbReference type="InterPro" id="IPR036881">
    <property type="entry name" value="Glyco_hydro_3_C_sf"/>
</dbReference>
<comment type="similarity">
    <text evidence="4">Belongs to the glycosyl hydrolase 3 family.</text>
</comment>
<keyword evidence="20" id="KW-1185">Reference proteome</keyword>
<evidence type="ECO:0000256" key="1">
    <source>
        <dbReference type="ARBA" id="ARBA00000448"/>
    </source>
</evidence>
<evidence type="ECO:0000256" key="11">
    <source>
        <dbReference type="ARBA" id="ARBA00023295"/>
    </source>
</evidence>
<dbReference type="InterPro" id="IPR036962">
    <property type="entry name" value="Glyco_hydro_3_N_sf"/>
</dbReference>
<dbReference type="Pfam" id="PF01915">
    <property type="entry name" value="Glyco_hydro_3_C"/>
    <property type="match status" value="1"/>
</dbReference>
<dbReference type="eggNOG" id="ENOG502RSH1">
    <property type="taxonomic scope" value="Eukaryota"/>
</dbReference>
<dbReference type="GO" id="GO:0009251">
    <property type="term" value="P:glucan catabolic process"/>
    <property type="evidence" value="ECO:0007669"/>
    <property type="project" value="TreeGrafter"/>
</dbReference>
<organism evidence="19 20">
    <name type="scientific">Phaeoacremonium minimum (strain UCR-PA7)</name>
    <name type="common">Esca disease fungus</name>
    <name type="synonym">Togninia minima</name>
    <dbReference type="NCBI Taxonomy" id="1286976"/>
    <lineage>
        <taxon>Eukaryota</taxon>
        <taxon>Fungi</taxon>
        <taxon>Dikarya</taxon>
        <taxon>Ascomycota</taxon>
        <taxon>Pezizomycotina</taxon>
        <taxon>Sordariomycetes</taxon>
        <taxon>Sordariomycetidae</taxon>
        <taxon>Togniniales</taxon>
        <taxon>Togniniaceae</taxon>
        <taxon>Phaeoacremonium</taxon>
    </lineage>
</organism>
<gene>
    <name evidence="19" type="ORF">UCRPA7_3215</name>
</gene>
<dbReference type="Pfam" id="PF14310">
    <property type="entry name" value="Fn3-like"/>
    <property type="match status" value="1"/>
</dbReference>
<keyword evidence="7" id="KW-0732">Signal</keyword>
<evidence type="ECO:0000256" key="4">
    <source>
        <dbReference type="ARBA" id="ARBA00005336"/>
    </source>
</evidence>
<dbReference type="PANTHER" id="PTHR42715">
    <property type="entry name" value="BETA-GLUCOSIDASE"/>
    <property type="match status" value="1"/>
</dbReference>
<evidence type="ECO:0000256" key="14">
    <source>
        <dbReference type="ARBA" id="ARBA00039579"/>
    </source>
</evidence>
<feature type="domain" description="Fibronectin type III-like" evidence="18">
    <location>
        <begin position="557"/>
        <end position="629"/>
    </location>
</feature>
<dbReference type="RefSeq" id="XP_007913983.1">
    <property type="nucleotide sequence ID" value="XM_007915792.1"/>
</dbReference>
<dbReference type="Proteomes" id="UP000014074">
    <property type="component" value="Unassembled WGS sequence"/>
</dbReference>
<name>R8BPE3_PHAM7</name>
<comment type="subcellular location">
    <subcellularLocation>
        <location evidence="2">Secreted</location>
    </subcellularLocation>
</comment>
<dbReference type="SMART" id="SM01217">
    <property type="entry name" value="Fn3_like"/>
    <property type="match status" value="1"/>
</dbReference>
<evidence type="ECO:0000256" key="16">
    <source>
        <dbReference type="ARBA" id="ARBA00041601"/>
    </source>
</evidence>
<evidence type="ECO:0000256" key="3">
    <source>
        <dbReference type="ARBA" id="ARBA00004987"/>
    </source>
</evidence>
<dbReference type="PANTHER" id="PTHR42715:SF12">
    <property type="entry name" value="BETA-GLUCOSIDASE G-RELATED"/>
    <property type="match status" value="1"/>
</dbReference>
<comment type="pathway">
    <text evidence="3">Glycan metabolism; cellulose degradation.</text>
</comment>